<evidence type="ECO:0000259" key="2">
    <source>
        <dbReference type="Pfam" id="PF01979"/>
    </source>
</evidence>
<organism evidence="3 4">
    <name type="scientific">Lysobacter enzymogenes</name>
    <dbReference type="NCBI Taxonomy" id="69"/>
    <lineage>
        <taxon>Bacteria</taxon>
        <taxon>Pseudomonadati</taxon>
        <taxon>Pseudomonadota</taxon>
        <taxon>Gammaproteobacteria</taxon>
        <taxon>Lysobacterales</taxon>
        <taxon>Lysobacteraceae</taxon>
        <taxon>Lysobacter</taxon>
    </lineage>
</organism>
<evidence type="ECO:0000256" key="1">
    <source>
        <dbReference type="SAM" id="SignalP"/>
    </source>
</evidence>
<evidence type="ECO:0000313" key="4">
    <source>
        <dbReference type="Proteomes" id="UP000218824"/>
    </source>
</evidence>
<dbReference type="InterPro" id="IPR011059">
    <property type="entry name" value="Metal-dep_hydrolase_composite"/>
</dbReference>
<name>A0AAU9AK27_LYSEN</name>
<dbReference type="SUPFAM" id="SSF51556">
    <property type="entry name" value="Metallo-dependent hydrolases"/>
    <property type="match status" value="1"/>
</dbReference>
<dbReference type="SUPFAM" id="SSF51338">
    <property type="entry name" value="Composite domain of metallo-dependent hydrolases"/>
    <property type="match status" value="1"/>
</dbReference>
<dbReference type="InterPro" id="IPR006680">
    <property type="entry name" value="Amidohydro-rel"/>
</dbReference>
<dbReference type="InterPro" id="IPR051781">
    <property type="entry name" value="Metallo-dep_Hydrolase"/>
</dbReference>
<accession>A0AAU9AK27</accession>
<dbReference type="GeneID" id="83065210"/>
<sequence>MTATHPIASRRIAPRRAALALFAAIFAAAGAHAGEPAAEPVDLLIRHANVVDVIAGKLRSDRLIAVRGDRIVAIEADAKAARFAAQRSIDASGKYAIPGLWDMHVHFGGGDKLIEENKNLLPLYVAHGIAAVRDAAGDLSPSVFEWRDAVAAGRLDGPTIFTSGPKLEGYKSIWPGDIEVGSHAEIAKALDQLQGWKVDFVKITDNTLSPELFMDALQQARARGLRVSAHLPFVLPVDEVSKAGLSSIEHIEYAYKAGSSQEAQISAMVRRGEIDSREGWNRIQASFDRKTALAAYRRLAQRGTAVTPTLNGSFVTTYLDRDDHKNDPYLQYIGPGLQATYAWRVERAAKDDAAAIVRRHERYQRNASILPLLQQAGVNILAGTDAGFLNSFNYPGVGLHDEMQRFVESGLTPLQTLQAATINGARFLGQDKEHGSLAAGKAADIVLLDADPLRDIGATRKIDTFVLRGQVHDRAALDAMLAQVRGEVAAQRAADEAAKAADAAKAEPAAAKR</sequence>
<dbReference type="Pfam" id="PF01979">
    <property type="entry name" value="Amidohydro_1"/>
    <property type="match status" value="1"/>
</dbReference>
<dbReference type="GO" id="GO:0016810">
    <property type="term" value="F:hydrolase activity, acting on carbon-nitrogen (but not peptide) bonds"/>
    <property type="evidence" value="ECO:0007669"/>
    <property type="project" value="InterPro"/>
</dbReference>
<dbReference type="InterPro" id="IPR032466">
    <property type="entry name" value="Metal_Hydrolase"/>
</dbReference>
<keyword evidence="1" id="KW-0732">Signal</keyword>
<dbReference type="AlphaFoldDB" id="A0AAU9AK27"/>
<gene>
    <name evidence="3" type="ORF">LEN_3392</name>
</gene>
<evidence type="ECO:0000313" key="3">
    <source>
        <dbReference type="EMBL" id="BAV98879.1"/>
    </source>
</evidence>
<dbReference type="Gene3D" id="1.20.58.520">
    <property type="entry name" value="Amidohydrolase"/>
    <property type="match status" value="1"/>
</dbReference>
<feature type="signal peptide" evidence="1">
    <location>
        <begin position="1"/>
        <end position="33"/>
    </location>
</feature>
<dbReference type="Gene3D" id="2.30.40.10">
    <property type="entry name" value="Urease, subunit C, domain 1"/>
    <property type="match status" value="2"/>
</dbReference>
<dbReference type="RefSeq" id="WP_096379238.1">
    <property type="nucleotide sequence ID" value="NZ_AP014940.1"/>
</dbReference>
<protein>
    <submittedName>
        <fullName evidence="3">Exported amidohydrolase family protein</fullName>
    </submittedName>
</protein>
<dbReference type="EMBL" id="AP014940">
    <property type="protein sequence ID" value="BAV98879.1"/>
    <property type="molecule type" value="Genomic_DNA"/>
</dbReference>
<feature type="chain" id="PRO_5043829553" evidence="1">
    <location>
        <begin position="34"/>
        <end position="513"/>
    </location>
</feature>
<dbReference type="Gene3D" id="3.30.110.90">
    <property type="entry name" value="Amidohydrolase"/>
    <property type="match status" value="2"/>
</dbReference>
<dbReference type="PANTHER" id="PTHR43135:SF3">
    <property type="entry name" value="ALPHA-D-RIBOSE 1-METHYLPHOSPHONATE 5-TRIPHOSPHATE DIPHOSPHATASE"/>
    <property type="match status" value="1"/>
</dbReference>
<dbReference type="PANTHER" id="PTHR43135">
    <property type="entry name" value="ALPHA-D-RIBOSE 1-METHYLPHOSPHONATE 5-TRIPHOSPHATE DIPHOSPHATASE"/>
    <property type="match status" value="1"/>
</dbReference>
<proteinExistence type="predicted"/>
<dbReference type="Proteomes" id="UP000218824">
    <property type="component" value="Chromosome"/>
</dbReference>
<dbReference type="Gene3D" id="3.40.50.10910">
    <property type="entry name" value="Amidohydrolase"/>
    <property type="match status" value="1"/>
</dbReference>
<feature type="domain" description="Amidohydrolase-related" evidence="2">
    <location>
        <begin position="204"/>
        <end position="469"/>
    </location>
</feature>
<dbReference type="KEGG" id="lem:LEN_3392"/>
<reference evidence="3 4" key="1">
    <citation type="journal article" date="2017" name="DNA Res.">
        <title>Complete genome sequence and expression profile of the commercial lytic enzyme producer Lysobacter enzymogenes M497-1.</title>
        <authorList>
            <person name="Takami H."/>
            <person name="Toyoda A."/>
            <person name="Uchiyama I."/>
            <person name="Itoh T."/>
            <person name="Takaki Y."/>
            <person name="Arai W."/>
            <person name="Nishi S."/>
            <person name="Kawai M."/>
            <person name="Shinya K."/>
            <person name="Ikeda H."/>
        </authorList>
    </citation>
    <scope>NUCLEOTIDE SEQUENCE [LARGE SCALE GENOMIC DNA]</scope>
    <source>
        <strain evidence="3 4">M497-1</strain>
    </source>
</reference>